<evidence type="ECO:0000313" key="3">
    <source>
        <dbReference type="Proteomes" id="UP001209666"/>
    </source>
</evidence>
<evidence type="ECO:0000313" key="2">
    <source>
        <dbReference type="EMBL" id="MCU6716479.1"/>
    </source>
</evidence>
<protein>
    <submittedName>
        <fullName evidence="2">Uncharacterized protein</fullName>
    </submittedName>
</protein>
<dbReference type="Proteomes" id="UP001209666">
    <property type="component" value="Unassembled WGS sequence"/>
</dbReference>
<feature type="compositionally biased region" description="Polar residues" evidence="1">
    <location>
        <begin position="44"/>
        <end position="53"/>
    </location>
</feature>
<proteinExistence type="predicted"/>
<organism evidence="2 3">
    <name type="scientific">Roseburia amylophila</name>
    <dbReference type="NCBI Taxonomy" id="2981794"/>
    <lineage>
        <taxon>Bacteria</taxon>
        <taxon>Bacillati</taxon>
        <taxon>Bacillota</taxon>
        <taxon>Clostridia</taxon>
        <taxon>Lachnospirales</taxon>
        <taxon>Lachnospiraceae</taxon>
        <taxon>Roseburia</taxon>
    </lineage>
</organism>
<gene>
    <name evidence="2" type="ORF">OCV43_04190</name>
</gene>
<comment type="caution">
    <text evidence="2">The sequence shown here is derived from an EMBL/GenBank/DDBJ whole genome shotgun (WGS) entry which is preliminary data.</text>
</comment>
<evidence type="ECO:0000256" key="1">
    <source>
        <dbReference type="SAM" id="MobiDB-lite"/>
    </source>
</evidence>
<sequence>MDANMRRLPDEFVTLSKFLVPLAGLLWHPPPADSADIPSKQAERQSTTSKMRI</sequence>
<reference evidence="2 3" key="1">
    <citation type="journal article" date="2021" name="ISME Commun">
        <title>Automated analysis of genomic sequences facilitates high-throughput and comprehensive description of bacteria.</title>
        <authorList>
            <person name="Hitch T.C.A."/>
        </authorList>
    </citation>
    <scope>NUCLEOTIDE SEQUENCE [LARGE SCALE GENOMIC DNA]</scope>
    <source>
        <strain evidence="2 3">Sanger_19</strain>
    </source>
</reference>
<keyword evidence="3" id="KW-1185">Reference proteome</keyword>
<name>A0ABT2SBQ0_9FIRM</name>
<accession>A0ABT2SBQ0</accession>
<dbReference type="EMBL" id="JAOQKI010000005">
    <property type="protein sequence ID" value="MCU6716479.1"/>
    <property type="molecule type" value="Genomic_DNA"/>
</dbReference>
<dbReference type="RefSeq" id="WP_227701458.1">
    <property type="nucleotide sequence ID" value="NZ_JAOQKI010000005.1"/>
</dbReference>
<feature type="region of interest" description="Disordered" evidence="1">
    <location>
        <begin position="28"/>
        <end position="53"/>
    </location>
</feature>